<sequence>MDRELIVKFLLNIEIYIYLCVNNTMKKKIIIGVLMVAIFLMSGFNIVTGIENTGANTAVTSLSSNSSVYNKNGNNLKNIENQKINIYKVGNYSILSCNNMLSRNNILNVDIDNHYYEIKWIVSMVAGNETFQLHFHNYNIIYTDNSIIVHGWDRYAGIYNVLSVNNKSLNSNIVIKSNVAAVYNIKFVEGNNIKNYRTVKLSDNYSASLINGIKTSWANEMGIFHNGILRINNNSYMLSLNFNNIKLNKGQAYSIDPAIKPMRLPVEPCTTTLTFKLYDNTLTKIDIYNIKNEIIVDGTDISYDAYYCLIDTANWHKVSCSTSHGNYYSTINACFMGYFGTFWLTAVSTEISLSSGVFHGTIKIAILELVDNVWIPYKSETVVNSQISAATDNSYKEYIIS</sequence>
<keyword evidence="3" id="KW-1185">Reference proteome</keyword>
<proteinExistence type="predicted"/>
<dbReference type="HOGENOM" id="CLU_686248_0_0_2"/>
<name>S0APF1_FERAC</name>
<dbReference type="Proteomes" id="UP000014660">
    <property type="component" value="Chromosome"/>
</dbReference>
<organism evidence="2 3">
    <name type="scientific">Ferroplasma acidarmanus Fer1</name>
    <dbReference type="NCBI Taxonomy" id="333146"/>
    <lineage>
        <taxon>Archaea</taxon>
        <taxon>Methanobacteriati</taxon>
        <taxon>Thermoplasmatota</taxon>
        <taxon>Thermoplasmata</taxon>
        <taxon>Thermoplasmatales</taxon>
        <taxon>Ferroplasmaceae</taxon>
        <taxon>Ferroplasma</taxon>
    </lineage>
</organism>
<reference evidence="2 3" key="1">
    <citation type="journal article" date="2007" name="Proc. Natl. Acad. Sci. U.S.A.">
        <title>Genome dynamics in a natural archaeal population.</title>
        <authorList>
            <person name="Allen E.E."/>
            <person name="Tyson G.W."/>
            <person name="Whitaker R.J."/>
            <person name="Detter J.C."/>
            <person name="Richardson P.M."/>
            <person name="Banfield J.F."/>
        </authorList>
    </citation>
    <scope>NUCLEOTIDE SEQUENCE [LARGE SCALE GENOMIC DNA]</scope>
    <source>
        <strain evidence="3">fer1</strain>
    </source>
</reference>
<evidence type="ECO:0000313" key="3">
    <source>
        <dbReference type="Proteomes" id="UP000014660"/>
    </source>
</evidence>
<keyword evidence="1" id="KW-0472">Membrane</keyword>
<protein>
    <submittedName>
        <fullName evidence="2">Uncharacterized protein</fullName>
    </submittedName>
</protein>
<evidence type="ECO:0000313" key="2">
    <source>
        <dbReference type="EMBL" id="AGO60642.1"/>
    </source>
</evidence>
<evidence type="ECO:0000256" key="1">
    <source>
        <dbReference type="SAM" id="Phobius"/>
    </source>
</evidence>
<keyword evidence="1" id="KW-1133">Transmembrane helix</keyword>
<gene>
    <name evidence="2" type="ORF">FACI_IFERC00001G0662</name>
</gene>
<dbReference type="EMBL" id="CP004145">
    <property type="protein sequence ID" value="AGO60642.1"/>
    <property type="molecule type" value="Genomic_DNA"/>
</dbReference>
<dbReference type="AlphaFoldDB" id="S0APF1"/>
<dbReference type="KEGG" id="fac:FACI_IFERC01G0662"/>
<accession>S0APF1</accession>
<keyword evidence="1" id="KW-0812">Transmembrane</keyword>
<feature type="transmembrane region" description="Helical" evidence="1">
    <location>
        <begin position="29"/>
        <end position="47"/>
    </location>
</feature>